<dbReference type="GO" id="GO:0090729">
    <property type="term" value="F:toxin activity"/>
    <property type="evidence" value="ECO:0007669"/>
    <property type="project" value="UniProtKB-KW"/>
</dbReference>
<evidence type="ECO:0000259" key="5">
    <source>
        <dbReference type="Pfam" id="PF03945"/>
    </source>
</evidence>
<dbReference type="InterPro" id="IPR036716">
    <property type="entry name" value="Pest_crys_N_sf"/>
</dbReference>
<protein>
    <recommendedName>
        <fullName evidence="5">Pesticidal crystal protein domain-containing protein</fullName>
    </recommendedName>
</protein>
<keyword evidence="3" id="KW-0749">Sporulation</keyword>
<evidence type="ECO:0000313" key="6">
    <source>
        <dbReference type="EMBL" id="QGH60543.1"/>
    </source>
</evidence>
<dbReference type="Gene3D" id="1.20.190.10">
    <property type="entry name" value="Pesticidal crystal protein, N-terminal domain"/>
    <property type="match status" value="1"/>
</dbReference>
<evidence type="ECO:0000256" key="2">
    <source>
        <dbReference type="ARBA" id="ARBA00022656"/>
    </source>
</evidence>
<keyword evidence="4" id="KW-0843">Virulence</keyword>
<dbReference type="EMBL" id="CP045913">
    <property type="protein sequence ID" value="QGH60543.1"/>
    <property type="molecule type" value="Genomic_DNA"/>
</dbReference>
<gene>
    <name evidence="6" type="ORF">GHV41_06675</name>
</gene>
<evidence type="ECO:0000256" key="1">
    <source>
        <dbReference type="ARBA" id="ARBA00007819"/>
    </source>
</evidence>
<feature type="domain" description="Pesticidal crystal protein" evidence="5">
    <location>
        <begin position="36"/>
        <end position="199"/>
    </location>
</feature>
<dbReference type="InterPro" id="IPR005639">
    <property type="entry name" value="Pest_crys_dom_I"/>
</dbReference>
<dbReference type="SUPFAM" id="SSF56849">
    <property type="entry name" value="delta-Endotoxin (insectocide), N-terminal domain"/>
    <property type="match status" value="1"/>
</dbReference>
<dbReference type="InterPro" id="IPR036404">
    <property type="entry name" value="Jacalin-like_lectin_dom_sf"/>
</dbReference>
<proteinExistence type="inferred from homology"/>
<sequence length="415" mass="47616">MMSLIKSENTNQMIPYNTYNRSVFEFDWNGVVKDTIINGVGFIPEIGPYLSFIISLFWRDTQVNIWSSIVERLKEYVEERIVTAIRGILLGEMAQLQGKIASVEAAFTDHPGSVEARDLYMSVNVILDSVHLQFTTFERKHNYQILPLYSTTILLQLMYWTMGIERRKEIGLNDNQVNEIQHNIDTLTKHAEEYISDLYSVELETQFNISTPRNIATNVMNVHYHCGIHGMEYLEIVRNVHKNGTIGKSFYPKTLCYSTLFGYNTSQARIMALKDESERVQPIKPNMINGRYNQIKSITGYDVRIGNTPRVGGIEITFENGDTYHQGSRSGESKTIELNGRVIKSIETWGTDALDELMFTLDDGTLFKVGQRYSQNYHKFYADAHYIAGIFLSSDRRELVGQAANICIMFHRITS</sequence>
<dbReference type="Pfam" id="PF03945">
    <property type="entry name" value="Endotoxin_N"/>
    <property type="match status" value="1"/>
</dbReference>
<dbReference type="RefSeq" id="WP_153858012.1">
    <property type="nucleotide sequence ID" value="NZ_CP045913.1"/>
</dbReference>
<organism evidence="6 7">
    <name type="scientific">Serratia proteamaculans</name>
    <dbReference type="NCBI Taxonomy" id="28151"/>
    <lineage>
        <taxon>Bacteria</taxon>
        <taxon>Pseudomonadati</taxon>
        <taxon>Pseudomonadota</taxon>
        <taxon>Gammaproteobacteria</taxon>
        <taxon>Enterobacterales</taxon>
        <taxon>Yersiniaceae</taxon>
        <taxon>Serratia</taxon>
    </lineage>
</organism>
<accession>A0A5Q2VB13</accession>
<comment type="similarity">
    <text evidence="1">Belongs to the delta endotoxin family.</text>
</comment>
<name>A0A5Q2VB13_SERPR</name>
<evidence type="ECO:0000256" key="3">
    <source>
        <dbReference type="ARBA" id="ARBA00022969"/>
    </source>
</evidence>
<dbReference type="GO" id="GO:0001907">
    <property type="term" value="P:symbiont-mediated killing of host cell"/>
    <property type="evidence" value="ECO:0007669"/>
    <property type="project" value="InterPro"/>
</dbReference>
<dbReference type="Gene3D" id="2.100.10.30">
    <property type="entry name" value="Jacalin-like lectin domain"/>
    <property type="match status" value="1"/>
</dbReference>
<keyword evidence="2" id="KW-0800">Toxin</keyword>
<evidence type="ECO:0000256" key="4">
    <source>
        <dbReference type="ARBA" id="ARBA00023026"/>
    </source>
</evidence>
<evidence type="ECO:0000313" key="7">
    <source>
        <dbReference type="Proteomes" id="UP000381260"/>
    </source>
</evidence>
<reference evidence="6 7" key="1">
    <citation type="submission" date="2019-11" db="EMBL/GenBank/DDBJ databases">
        <title>The Phosphoenolpyruvate Phosphotransferase System Regulates Serratia proteamaculans 336X Biofilm Formation and Wheat Roots colonization.</title>
        <authorList>
            <person name="Liu F."/>
        </authorList>
    </citation>
    <scope>NUCLEOTIDE SEQUENCE [LARGE SCALE GENOMIC DNA]</scope>
    <source>
        <strain evidence="6 7">336X</strain>
    </source>
</reference>
<dbReference type="Proteomes" id="UP000381260">
    <property type="component" value="Chromosome"/>
</dbReference>
<dbReference type="GO" id="GO:0030435">
    <property type="term" value="P:sporulation resulting in formation of a cellular spore"/>
    <property type="evidence" value="ECO:0007669"/>
    <property type="project" value="UniProtKB-KW"/>
</dbReference>
<dbReference type="AlphaFoldDB" id="A0A5Q2VB13"/>